<accession>A0AAE2CFL0</accession>
<feature type="compositionally biased region" description="Low complexity" evidence="1">
    <location>
        <begin position="143"/>
        <end position="163"/>
    </location>
</feature>
<keyword evidence="4" id="KW-1185">Reference proteome</keyword>
<evidence type="ECO:0000313" key="3">
    <source>
        <dbReference type="EMBL" id="KAK4420260.1"/>
    </source>
</evidence>
<proteinExistence type="predicted"/>
<feature type="region of interest" description="Disordered" evidence="1">
    <location>
        <begin position="1"/>
        <end position="46"/>
    </location>
</feature>
<organism evidence="3 4">
    <name type="scientific">Sesamum alatum</name>
    <dbReference type="NCBI Taxonomy" id="300844"/>
    <lineage>
        <taxon>Eukaryota</taxon>
        <taxon>Viridiplantae</taxon>
        <taxon>Streptophyta</taxon>
        <taxon>Embryophyta</taxon>
        <taxon>Tracheophyta</taxon>
        <taxon>Spermatophyta</taxon>
        <taxon>Magnoliopsida</taxon>
        <taxon>eudicotyledons</taxon>
        <taxon>Gunneridae</taxon>
        <taxon>Pentapetalae</taxon>
        <taxon>asterids</taxon>
        <taxon>lamiids</taxon>
        <taxon>Lamiales</taxon>
        <taxon>Pedaliaceae</taxon>
        <taxon>Sesamum</taxon>
    </lineage>
</organism>
<comment type="caution">
    <text evidence="3">The sequence shown here is derived from an EMBL/GenBank/DDBJ whole genome shotgun (WGS) entry which is preliminary data.</text>
</comment>
<name>A0AAE2CFL0_9LAMI</name>
<sequence>MDSYSLSYLTHTTRTPNPDPDPDPPPGAVVGEASGEVDSASVEEGDRVTSTFKFPVFSSLVERVASDPTSMQTPERLRARWAASYGESAVAGSTGFGSTSSTIGVVADIQSSGMCTVAYGSLPRLLSHHPTVSLPPVRALFQGEGSSSSPPASREPSPTSTAPARDIYVGKIRVNPSPNPNADSITEGFTKSTRRVLHFVAPETQNGTVEVVETGPKWWQSTAVGYFLGMGPYFFQFEAFVKSQWPAVKEVGASSTGFYFIVFHTEVAVEEVIEGGSWLFQGQPIVLQKWQPGMTSLKQSHRQIPLWVKFRNLPMEYWTTEGLSVIASGVGSPLYLDAITRNCARVDYARVCVLVDISRELPKQLVLVQPCENSAAGVCRIPVEYE</sequence>
<dbReference type="EMBL" id="JACGWO010000009">
    <property type="protein sequence ID" value="KAK4420260.1"/>
    <property type="molecule type" value="Genomic_DNA"/>
</dbReference>
<dbReference type="PANTHER" id="PTHR31286:SF99">
    <property type="entry name" value="DUF4283 DOMAIN-CONTAINING PROTEIN"/>
    <property type="match status" value="1"/>
</dbReference>
<feature type="domain" description="DUF4283" evidence="2">
    <location>
        <begin position="219"/>
        <end position="294"/>
    </location>
</feature>
<dbReference type="InterPro" id="IPR040256">
    <property type="entry name" value="At4g02000-like"/>
</dbReference>
<gene>
    <name evidence="3" type="ORF">Salat_2439100</name>
</gene>
<reference evidence="3" key="2">
    <citation type="journal article" date="2024" name="Plant">
        <title>Genomic evolution and insights into agronomic trait innovations of Sesamum species.</title>
        <authorList>
            <person name="Miao H."/>
            <person name="Wang L."/>
            <person name="Qu L."/>
            <person name="Liu H."/>
            <person name="Sun Y."/>
            <person name="Le M."/>
            <person name="Wang Q."/>
            <person name="Wei S."/>
            <person name="Zheng Y."/>
            <person name="Lin W."/>
            <person name="Duan Y."/>
            <person name="Cao H."/>
            <person name="Xiong S."/>
            <person name="Wang X."/>
            <person name="Wei L."/>
            <person name="Li C."/>
            <person name="Ma Q."/>
            <person name="Ju M."/>
            <person name="Zhao R."/>
            <person name="Li G."/>
            <person name="Mu C."/>
            <person name="Tian Q."/>
            <person name="Mei H."/>
            <person name="Zhang T."/>
            <person name="Gao T."/>
            <person name="Zhang H."/>
        </authorList>
    </citation>
    <scope>NUCLEOTIDE SEQUENCE</scope>
    <source>
        <strain evidence="3">3651</strain>
    </source>
</reference>
<dbReference type="PANTHER" id="PTHR31286">
    <property type="entry name" value="GLYCINE-RICH CELL WALL STRUCTURAL PROTEIN 1.8-LIKE"/>
    <property type="match status" value="1"/>
</dbReference>
<feature type="compositionally biased region" description="Pro residues" evidence="1">
    <location>
        <begin position="17"/>
        <end position="27"/>
    </location>
</feature>
<dbReference type="Proteomes" id="UP001293254">
    <property type="component" value="Unassembled WGS sequence"/>
</dbReference>
<dbReference type="AlphaFoldDB" id="A0AAE2CFL0"/>
<reference evidence="3" key="1">
    <citation type="submission" date="2020-06" db="EMBL/GenBank/DDBJ databases">
        <authorList>
            <person name="Li T."/>
            <person name="Hu X."/>
            <person name="Zhang T."/>
            <person name="Song X."/>
            <person name="Zhang H."/>
            <person name="Dai N."/>
            <person name="Sheng W."/>
            <person name="Hou X."/>
            <person name="Wei L."/>
        </authorList>
    </citation>
    <scope>NUCLEOTIDE SEQUENCE</scope>
    <source>
        <strain evidence="3">3651</strain>
        <tissue evidence="3">Leaf</tissue>
    </source>
</reference>
<dbReference type="InterPro" id="IPR025558">
    <property type="entry name" value="DUF4283"/>
</dbReference>
<feature type="region of interest" description="Disordered" evidence="1">
    <location>
        <begin position="140"/>
        <end position="165"/>
    </location>
</feature>
<dbReference type="Pfam" id="PF14111">
    <property type="entry name" value="DUF4283"/>
    <property type="match status" value="1"/>
</dbReference>
<protein>
    <recommendedName>
        <fullName evidence="2">DUF4283 domain-containing protein</fullName>
    </recommendedName>
</protein>
<evidence type="ECO:0000256" key="1">
    <source>
        <dbReference type="SAM" id="MobiDB-lite"/>
    </source>
</evidence>
<evidence type="ECO:0000313" key="4">
    <source>
        <dbReference type="Proteomes" id="UP001293254"/>
    </source>
</evidence>
<evidence type="ECO:0000259" key="2">
    <source>
        <dbReference type="Pfam" id="PF14111"/>
    </source>
</evidence>
<feature type="compositionally biased region" description="Polar residues" evidence="1">
    <location>
        <begin position="1"/>
        <end position="15"/>
    </location>
</feature>